<dbReference type="Gene3D" id="3.40.1740.10">
    <property type="entry name" value="VC0467-like"/>
    <property type="match status" value="1"/>
</dbReference>
<comment type="similarity">
    <text evidence="1 2">Belongs to the UPF0301 (AlgH) family.</text>
</comment>
<dbReference type="PANTHER" id="PTHR30327:SF1">
    <property type="entry name" value="UPF0301 PROTEIN YQGE"/>
    <property type="match status" value="1"/>
</dbReference>
<dbReference type="AlphaFoldDB" id="A0A1L6THI6"/>
<evidence type="ECO:0000313" key="4">
    <source>
        <dbReference type="Proteomes" id="UP000029558"/>
    </source>
</evidence>
<name>A0A1L6THI6_PISSA</name>
<dbReference type="NCBIfam" id="NF001266">
    <property type="entry name" value="PRK00228.1-1"/>
    <property type="match status" value="1"/>
</dbReference>
<gene>
    <name evidence="3" type="ORF">KU39_84</name>
</gene>
<dbReference type="Pfam" id="PF02622">
    <property type="entry name" value="DUF179"/>
    <property type="match status" value="1"/>
</dbReference>
<evidence type="ECO:0000256" key="2">
    <source>
        <dbReference type="HAMAP-Rule" id="MF_00758"/>
    </source>
</evidence>
<dbReference type="GO" id="GO:0005829">
    <property type="term" value="C:cytosol"/>
    <property type="evidence" value="ECO:0007669"/>
    <property type="project" value="TreeGrafter"/>
</dbReference>
<dbReference type="InterPro" id="IPR003774">
    <property type="entry name" value="AlgH-like"/>
</dbReference>
<dbReference type="HAMAP" id="MF_00758">
    <property type="entry name" value="UPF0301"/>
    <property type="match status" value="1"/>
</dbReference>
<dbReference type="SUPFAM" id="SSF143456">
    <property type="entry name" value="VC0467-like"/>
    <property type="match status" value="1"/>
</dbReference>
<reference evidence="3 4" key="1">
    <citation type="journal article" date="2014" name="Genome Announc.">
        <title>Comparative Genome Analysis of Two Isolates of the Fish Pathogen Piscirickettsia salmonis from Different Hosts Reveals Major Differences in Virulence-Associated Secretion Systems.</title>
        <authorList>
            <person name="Bohle H."/>
            <person name="Henriquez P."/>
            <person name="Grothusen H."/>
            <person name="Navas E."/>
            <person name="Sandoval A."/>
            <person name="Bustamante F."/>
            <person name="Bustos P."/>
            <person name="Mancilla M."/>
        </authorList>
    </citation>
    <scope>NUCLEOTIDE SEQUENCE [LARGE SCALE GENOMIC DNA]</scope>
    <source>
        <strain evidence="4">B1-32597</strain>
    </source>
</reference>
<dbReference type="EMBL" id="CP012508">
    <property type="protein sequence ID" value="ALB21272.1"/>
    <property type="molecule type" value="Genomic_DNA"/>
</dbReference>
<dbReference type="Proteomes" id="UP000029558">
    <property type="component" value="Chromosome"/>
</dbReference>
<dbReference type="RefSeq" id="WP_017376250.1">
    <property type="nucleotide sequence ID" value="NZ_CP012508.1"/>
</dbReference>
<evidence type="ECO:0000256" key="1">
    <source>
        <dbReference type="ARBA" id="ARBA00009600"/>
    </source>
</evidence>
<organism evidence="3 4">
    <name type="scientific">Piscirickettsia salmonis</name>
    <dbReference type="NCBI Taxonomy" id="1238"/>
    <lineage>
        <taxon>Bacteria</taxon>
        <taxon>Pseudomonadati</taxon>
        <taxon>Pseudomonadota</taxon>
        <taxon>Gammaproteobacteria</taxon>
        <taxon>Thiotrichales</taxon>
        <taxon>Piscirickettsiaceae</taxon>
        <taxon>Piscirickettsia</taxon>
    </lineage>
</organism>
<dbReference type="OrthoDB" id="9807486at2"/>
<evidence type="ECO:0000313" key="3">
    <source>
        <dbReference type="EMBL" id="ALB21272.1"/>
    </source>
</evidence>
<dbReference type="PANTHER" id="PTHR30327">
    <property type="entry name" value="UNCHARACTERIZED PROTEIN YQGE"/>
    <property type="match status" value="1"/>
</dbReference>
<protein>
    <recommendedName>
        <fullName evidence="2">UPF0301 protein KU39_84</fullName>
    </recommendedName>
</protein>
<accession>A0A1L6THI6</accession>
<proteinExistence type="inferred from homology"/>
<sequence length="183" mass="20037">MILVDHFLVAMPHVEDPNFSQSVIYICEHSEKGAMGIMINKPIGLTLGELLNYVDISCKSPKDSQLEVVAGGPIQQESGFILHPTEEVWQTTLHINEHVAVTSSRDILEAIALGQGPQHILPALGYCSWGAGELEQGIFDNLWLCVPAVTQLIFDSPFQERWQAAASLIGVNLYQISSDVGRA</sequence>